<organism evidence="2 3">
    <name type="scientific">Arthrobacter sulfonylureivorans</name>
    <dbReference type="NCBI Taxonomy" id="2486855"/>
    <lineage>
        <taxon>Bacteria</taxon>
        <taxon>Bacillati</taxon>
        <taxon>Actinomycetota</taxon>
        <taxon>Actinomycetes</taxon>
        <taxon>Micrococcales</taxon>
        <taxon>Micrococcaceae</taxon>
        <taxon>Arthrobacter</taxon>
    </lineage>
</organism>
<dbReference type="Proteomes" id="UP000829069">
    <property type="component" value="Chromosome"/>
</dbReference>
<reference evidence="2 3" key="1">
    <citation type="submission" date="2022-03" db="EMBL/GenBank/DDBJ databases">
        <title>Isotopic signatures of nitrous oxide derived from detoxification processes.</title>
        <authorList>
            <person name="Behrendt U."/>
            <person name="Buchen C."/>
            <person name="Well R."/>
            <person name="Ulrich A."/>
            <person name="Rohe L."/>
            <person name="Kolb S."/>
            <person name="Schloter M."/>
            <person name="Horn M.A."/>
            <person name="Augustin J."/>
        </authorList>
    </citation>
    <scope>NUCLEOTIDE SEQUENCE [LARGE SCALE GENOMIC DNA]</scope>
    <source>
        <strain evidence="2 3">S4-C24</strain>
    </source>
</reference>
<evidence type="ECO:0000313" key="2">
    <source>
        <dbReference type="EMBL" id="UNK46666.1"/>
    </source>
</evidence>
<evidence type="ECO:0000313" key="3">
    <source>
        <dbReference type="Proteomes" id="UP000829069"/>
    </source>
</evidence>
<sequence length="101" mass="10758">MADQNSFAFSDGGASQAQDNLDRVKKKLNALVETRKKDAADLQAKFQATDIAEQYDRVEQAWADAGIAFAGIMADVHKLLEDAKSTAGSTIKTAGGKIANI</sequence>
<keyword evidence="3" id="KW-1185">Reference proteome</keyword>
<feature type="compositionally biased region" description="Polar residues" evidence="1">
    <location>
        <begin position="1"/>
        <end position="19"/>
    </location>
</feature>
<name>A0ABY3WE51_9MICC</name>
<evidence type="ECO:0008006" key="4">
    <source>
        <dbReference type="Google" id="ProtNLM"/>
    </source>
</evidence>
<evidence type="ECO:0000256" key="1">
    <source>
        <dbReference type="SAM" id="MobiDB-lite"/>
    </source>
</evidence>
<feature type="region of interest" description="Disordered" evidence="1">
    <location>
        <begin position="1"/>
        <end position="20"/>
    </location>
</feature>
<dbReference type="RefSeq" id="WP_127512819.1">
    <property type="nucleotide sequence ID" value="NZ_CP093326.1"/>
</dbReference>
<dbReference type="EMBL" id="CP093326">
    <property type="protein sequence ID" value="UNK46666.1"/>
    <property type="molecule type" value="Genomic_DNA"/>
</dbReference>
<proteinExistence type="predicted"/>
<protein>
    <recommendedName>
        <fullName evidence="4">WXG100 family type VII secretion target</fullName>
    </recommendedName>
</protein>
<gene>
    <name evidence="2" type="ORF">MNQ99_04725</name>
</gene>
<accession>A0ABY3WE51</accession>